<dbReference type="NCBIfam" id="TIGR03534">
    <property type="entry name" value="RF_mod_PrmC"/>
    <property type="match status" value="1"/>
</dbReference>
<feature type="domain" description="Methyltransferase" evidence="4">
    <location>
        <begin position="120"/>
        <end position="197"/>
    </location>
</feature>
<dbReference type="InterPro" id="IPR050320">
    <property type="entry name" value="N5-glutamine_MTase"/>
</dbReference>
<dbReference type="GO" id="GO:0008276">
    <property type="term" value="F:protein methyltransferase activity"/>
    <property type="evidence" value="ECO:0007669"/>
    <property type="project" value="InterPro"/>
</dbReference>
<dbReference type="Gene3D" id="1.10.8.10">
    <property type="entry name" value="DNA helicase RuvA subunit, C-terminal domain"/>
    <property type="match status" value="1"/>
</dbReference>
<accession>A0AA35RZC7</accession>
<dbReference type="Proteomes" id="UP001174909">
    <property type="component" value="Unassembled WGS sequence"/>
</dbReference>
<sequence>MPLLREAVQQTHRTLEASHIPDARLEAEVMLMNVMRLQRHDLFSQQETEVSPQQEEALAHILERRLQREPLAYILQYKEFYGVNLLVNTDVLIPRPETECMVEHALFMALMGMETPKLVIADVGTGTGAIAINLAMHLPAARIFAVDYADAVLDVAAYNIRAHNVGDRVTLGKGDLLEPIPEPVDLILANLPYVPSGRIPDLQPEIRWEPQQALDGGPDGLDLIRRLLQQAPSKLKEHGIVLLELDPEQVPAVQAMAEEIFPEAEMSVEKDLAQRDRIFVINRGMEYC</sequence>
<evidence type="ECO:0000256" key="1">
    <source>
        <dbReference type="ARBA" id="ARBA00022603"/>
    </source>
</evidence>
<dbReference type="GO" id="GO:0032259">
    <property type="term" value="P:methylation"/>
    <property type="evidence" value="ECO:0007669"/>
    <property type="project" value="UniProtKB-KW"/>
</dbReference>
<dbReference type="AlphaFoldDB" id="A0AA35RZC7"/>
<dbReference type="SUPFAM" id="SSF53335">
    <property type="entry name" value="S-adenosyl-L-methionine-dependent methyltransferases"/>
    <property type="match status" value="1"/>
</dbReference>
<keyword evidence="7" id="KW-1185">Reference proteome</keyword>
<name>A0AA35RZC7_GEOBA</name>
<dbReference type="Gene3D" id="3.40.50.150">
    <property type="entry name" value="Vaccinia Virus protein VP39"/>
    <property type="match status" value="1"/>
</dbReference>
<evidence type="ECO:0000313" key="6">
    <source>
        <dbReference type="EMBL" id="CAI8020459.1"/>
    </source>
</evidence>
<dbReference type="InterPro" id="IPR041698">
    <property type="entry name" value="Methyltransf_25"/>
</dbReference>
<dbReference type="Pfam" id="PF17827">
    <property type="entry name" value="PrmC_N"/>
    <property type="match status" value="1"/>
</dbReference>
<protein>
    <submittedName>
        <fullName evidence="6">Release factor glutamine methyltransferase</fullName>
    </submittedName>
</protein>
<reference evidence="6" key="1">
    <citation type="submission" date="2023-03" db="EMBL/GenBank/DDBJ databases">
        <authorList>
            <person name="Steffen K."/>
            <person name="Cardenas P."/>
        </authorList>
    </citation>
    <scope>NUCLEOTIDE SEQUENCE</scope>
</reference>
<dbReference type="InterPro" id="IPR019874">
    <property type="entry name" value="RF_methyltr_PrmC"/>
</dbReference>
<dbReference type="PANTHER" id="PTHR18895">
    <property type="entry name" value="HEMK METHYLTRANSFERASE"/>
    <property type="match status" value="1"/>
</dbReference>
<dbReference type="CDD" id="cd02440">
    <property type="entry name" value="AdoMet_MTases"/>
    <property type="match status" value="1"/>
</dbReference>
<evidence type="ECO:0000259" key="5">
    <source>
        <dbReference type="Pfam" id="PF17827"/>
    </source>
</evidence>
<evidence type="ECO:0000256" key="2">
    <source>
        <dbReference type="ARBA" id="ARBA00022679"/>
    </source>
</evidence>
<dbReference type="InterPro" id="IPR040758">
    <property type="entry name" value="PrmC_N"/>
</dbReference>
<keyword evidence="2" id="KW-0808">Transferase</keyword>
<organism evidence="6 7">
    <name type="scientific">Geodia barretti</name>
    <name type="common">Barrett's horny sponge</name>
    <dbReference type="NCBI Taxonomy" id="519541"/>
    <lineage>
        <taxon>Eukaryota</taxon>
        <taxon>Metazoa</taxon>
        <taxon>Porifera</taxon>
        <taxon>Demospongiae</taxon>
        <taxon>Heteroscleromorpha</taxon>
        <taxon>Tetractinellida</taxon>
        <taxon>Astrophorina</taxon>
        <taxon>Geodiidae</taxon>
        <taxon>Geodia</taxon>
    </lineage>
</organism>
<gene>
    <name evidence="6" type="ORF">GBAR_LOCUS12242</name>
</gene>
<dbReference type="NCBIfam" id="TIGR00536">
    <property type="entry name" value="hemK_fam"/>
    <property type="match status" value="1"/>
</dbReference>
<dbReference type="PANTHER" id="PTHR18895:SF74">
    <property type="entry name" value="MTRF1L RELEASE FACTOR GLUTAMINE METHYLTRANSFERASE"/>
    <property type="match status" value="1"/>
</dbReference>
<dbReference type="InterPro" id="IPR029063">
    <property type="entry name" value="SAM-dependent_MTases_sf"/>
</dbReference>
<feature type="domain" description="Release factor glutamine methyltransferase N-terminal" evidence="5">
    <location>
        <begin position="6"/>
        <end position="75"/>
    </location>
</feature>
<dbReference type="Pfam" id="PF13649">
    <property type="entry name" value="Methyltransf_25"/>
    <property type="match status" value="1"/>
</dbReference>
<keyword evidence="1 6" id="KW-0489">Methyltransferase</keyword>
<evidence type="ECO:0000259" key="4">
    <source>
        <dbReference type="Pfam" id="PF13649"/>
    </source>
</evidence>
<proteinExistence type="inferred from homology"/>
<evidence type="ECO:0000313" key="7">
    <source>
        <dbReference type="Proteomes" id="UP001174909"/>
    </source>
</evidence>
<evidence type="ECO:0000256" key="3">
    <source>
        <dbReference type="ARBA" id="ARBA00022691"/>
    </source>
</evidence>
<dbReference type="HAMAP" id="MF_02126">
    <property type="entry name" value="RF_methyltr_PrmC"/>
    <property type="match status" value="1"/>
</dbReference>
<dbReference type="InterPro" id="IPR004556">
    <property type="entry name" value="HemK-like"/>
</dbReference>
<dbReference type="EMBL" id="CASHTH010001830">
    <property type="protein sequence ID" value="CAI8020459.1"/>
    <property type="molecule type" value="Genomic_DNA"/>
</dbReference>
<keyword evidence="3" id="KW-0949">S-adenosyl-L-methionine</keyword>
<comment type="caution">
    <text evidence="6">The sequence shown here is derived from an EMBL/GenBank/DDBJ whole genome shotgun (WGS) entry which is preliminary data.</text>
</comment>